<dbReference type="PRINTS" id="PR00035">
    <property type="entry name" value="HTHGNTR"/>
</dbReference>
<evidence type="ECO:0000256" key="4">
    <source>
        <dbReference type="ARBA" id="ARBA00023163"/>
    </source>
</evidence>
<dbReference type="GO" id="GO:0003677">
    <property type="term" value="F:DNA binding"/>
    <property type="evidence" value="ECO:0007669"/>
    <property type="project" value="UniProtKB-KW"/>
</dbReference>
<protein>
    <recommendedName>
        <fullName evidence="6">Pyruvate dehydrogenase complex repressor</fullName>
    </recommendedName>
</protein>
<keyword evidence="2" id="KW-0805">Transcription regulation</keyword>
<dbReference type="InterPro" id="IPR008920">
    <property type="entry name" value="TF_FadR/GntR_C"/>
</dbReference>
<comment type="caution">
    <text evidence="8">The sequence shown here is derived from an EMBL/GenBank/DDBJ whole genome shotgun (WGS) entry which is preliminary data.</text>
</comment>
<dbReference type="GO" id="GO:0003700">
    <property type="term" value="F:DNA-binding transcription factor activity"/>
    <property type="evidence" value="ECO:0007669"/>
    <property type="project" value="InterPro"/>
</dbReference>
<evidence type="ECO:0000313" key="8">
    <source>
        <dbReference type="EMBL" id="MBS8261454.1"/>
    </source>
</evidence>
<dbReference type="InterPro" id="IPR036390">
    <property type="entry name" value="WH_DNA-bd_sf"/>
</dbReference>
<sequence>MFRKVDQGRTADAAAKQIEELILRGVLNPGDRLPPERDLCVEMDVSRPVLREALKLLEERNLLTSRQGGGNFVADVIGPIFSDAVIAMIERHPSATTDYLEFRRDMEATAASHAANRASATDHSTLKEIIDRMEAAHLAEDHRQEAELDIELHQAIGEAAHNVILLHSLRSCYRLLLNGVFFNRQRLYDHPTARATLLEQHKEIVDRITSGDAAGACDASERHVDFVRSALAEAEDIQNRDELADLRRQQRHQSTQVTAHRMKRS</sequence>
<proteinExistence type="predicted"/>
<dbReference type="SUPFAM" id="SSF48008">
    <property type="entry name" value="GntR ligand-binding domain-like"/>
    <property type="match status" value="1"/>
</dbReference>
<comment type="function">
    <text evidence="5">Transcriptional repressor for the pyruvate dehydrogenase complex genes aceEF and lpd.</text>
</comment>
<keyword evidence="4" id="KW-0804">Transcription</keyword>
<dbReference type="SMART" id="SM00895">
    <property type="entry name" value="FCD"/>
    <property type="match status" value="1"/>
</dbReference>
<dbReference type="RefSeq" id="WP_213216823.1">
    <property type="nucleotide sequence ID" value="NZ_QTKU01000003.1"/>
</dbReference>
<evidence type="ECO:0000256" key="5">
    <source>
        <dbReference type="ARBA" id="ARBA00037357"/>
    </source>
</evidence>
<dbReference type="SUPFAM" id="SSF46785">
    <property type="entry name" value="Winged helix' DNA-binding domain"/>
    <property type="match status" value="1"/>
</dbReference>
<evidence type="ECO:0000256" key="6">
    <source>
        <dbReference type="ARBA" id="ARBA00039592"/>
    </source>
</evidence>
<dbReference type="PANTHER" id="PTHR43537:SF34">
    <property type="entry name" value="PYRUVATE DEHYDROGENASE COMPLEX REPRESSOR"/>
    <property type="match status" value="1"/>
</dbReference>
<evidence type="ECO:0000256" key="1">
    <source>
        <dbReference type="ARBA" id="ARBA00022491"/>
    </source>
</evidence>
<keyword evidence="3" id="KW-0238">DNA-binding</keyword>
<dbReference type="Pfam" id="PF07729">
    <property type="entry name" value="FCD"/>
    <property type="match status" value="1"/>
</dbReference>
<feature type="domain" description="HTH gntR-type" evidence="7">
    <location>
        <begin position="8"/>
        <end position="76"/>
    </location>
</feature>
<dbReference type="InterPro" id="IPR036388">
    <property type="entry name" value="WH-like_DNA-bd_sf"/>
</dbReference>
<dbReference type="InterPro" id="IPR011711">
    <property type="entry name" value="GntR_C"/>
</dbReference>
<evidence type="ECO:0000313" key="9">
    <source>
        <dbReference type="Proteomes" id="UP000705379"/>
    </source>
</evidence>
<organism evidence="8 9">
    <name type="scientific">Roseibium polysiphoniae</name>
    <dbReference type="NCBI Taxonomy" id="2571221"/>
    <lineage>
        <taxon>Bacteria</taxon>
        <taxon>Pseudomonadati</taxon>
        <taxon>Pseudomonadota</taxon>
        <taxon>Alphaproteobacteria</taxon>
        <taxon>Hyphomicrobiales</taxon>
        <taxon>Stappiaceae</taxon>
        <taxon>Roseibium</taxon>
    </lineage>
</organism>
<reference evidence="8" key="2">
    <citation type="journal article" date="2021" name="Microorganisms">
        <title>Bacterial Dimethylsulfoniopropionate Biosynthesis in the East China Sea.</title>
        <authorList>
            <person name="Liu J."/>
            <person name="Zhang Y."/>
            <person name="Liu J."/>
            <person name="Zhong H."/>
            <person name="Williams B.T."/>
            <person name="Zheng Y."/>
            <person name="Curson A.R.J."/>
            <person name="Sun C."/>
            <person name="Sun H."/>
            <person name="Song D."/>
            <person name="Wagner Mackenzie B."/>
            <person name="Bermejo Martinez A."/>
            <person name="Todd J.D."/>
            <person name="Zhang X.H."/>
        </authorList>
    </citation>
    <scope>NUCLEOTIDE SEQUENCE</scope>
    <source>
        <strain evidence="8">AESS21</strain>
    </source>
</reference>
<dbReference type="AlphaFoldDB" id="A0A944CF11"/>
<dbReference type="EMBL" id="QTKU01000003">
    <property type="protein sequence ID" value="MBS8261454.1"/>
    <property type="molecule type" value="Genomic_DNA"/>
</dbReference>
<accession>A0A944CF11</accession>
<name>A0A944CF11_9HYPH</name>
<dbReference type="Gene3D" id="1.10.10.10">
    <property type="entry name" value="Winged helix-like DNA-binding domain superfamily/Winged helix DNA-binding domain"/>
    <property type="match status" value="1"/>
</dbReference>
<gene>
    <name evidence="8" type="ORF">DYI23_14610</name>
</gene>
<dbReference type="InterPro" id="IPR000524">
    <property type="entry name" value="Tscrpt_reg_HTH_GntR"/>
</dbReference>
<evidence type="ECO:0000256" key="3">
    <source>
        <dbReference type="ARBA" id="ARBA00023125"/>
    </source>
</evidence>
<dbReference type="Gene3D" id="1.20.120.530">
    <property type="entry name" value="GntR ligand-binding domain-like"/>
    <property type="match status" value="1"/>
</dbReference>
<evidence type="ECO:0000259" key="7">
    <source>
        <dbReference type="PROSITE" id="PS50949"/>
    </source>
</evidence>
<keyword evidence="1" id="KW-0678">Repressor</keyword>
<dbReference type="SMART" id="SM00345">
    <property type="entry name" value="HTH_GNTR"/>
    <property type="match status" value="1"/>
</dbReference>
<evidence type="ECO:0000256" key="2">
    <source>
        <dbReference type="ARBA" id="ARBA00023015"/>
    </source>
</evidence>
<dbReference type="Pfam" id="PF00392">
    <property type="entry name" value="GntR"/>
    <property type="match status" value="1"/>
</dbReference>
<dbReference type="CDD" id="cd07377">
    <property type="entry name" value="WHTH_GntR"/>
    <property type="match status" value="1"/>
</dbReference>
<dbReference type="PROSITE" id="PS50949">
    <property type="entry name" value="HTH_GNTR"/>
    <property type="match status" value="1"/>
</dbReference>
<dbReference type="PANTHER" id="PTHR43537">
    <property type="entry name" value="TRANSCRIPTIONAL REGULATOR, GNTR FAMILY"/>
    <property type="match status" value="1"/>
</dbReference>
<dbReference type="Proteomes" id="UP000705379">
    <property type="component" value="Unassembled WGS sequence"/>
</dbReference>
<reference evidence="8" key="1">
    <citation type="submission" date="2018-08" db="EMBL/GenBank/DDBJ databases">
        <authorList>
            <person name="Jin W."/>
            <person name="Wang H."/>
            <person name="Yang Y."/>
            <person name="Li M."/>
            <person name="Liu J."/>
        </authorList>
    </citation>
    <scope>NUCLEOTIDE SEQUENCE</scope>
    <source>
        <strain evidence="8">AESS21</strain>
    </source>
</reference>